<feature type="chain" id="PRO_5045559664" evidence="4">
    <location>
        <begin position="34"/>
        <end position="1297"/>
    </location>
</feature>
<dbReference type="RefSeq" id="WP_196292917.1">
    <property type="nucleotide sequence ID" value="NZ_JADQDM010000004.1"/>
</dbReference>
<dbReference type="SUPFAM" id="SSF49899">
    <property type="entry name" value="Concanavalin A-like lectins/glucanases"/>
    <property type="match status" value="1"/>
</dbReference>
<evidence type="ECO:0000256" key="1">
    <source>
        <dbReference type="ARBA" id="ARBA00022729"/>
    </source>
</evidence>
<dbReference type="Pfam" id="PF18962">
    <property type="entry name" value="Por_Secre_tail"/>
    <property type="match status" value="1"/>
</dbReference>
<comment type="caution">
    <text evidence="6">The sequence shown here is derived from an EMBL/GenBank/DDBJ whole genome shotgun (WGS) entry which is preliminary data.</text>
</comment>
<dbReference type="SUPFAM" id="SSF81296">
    <property type="entry name" value="E set domains"/>
    <property type="match status" value="2"/>
</dbReference>
<dbReference type="InterPro" id="IPR026444">
    <property type="entry name" value="Secre_tail"/>
</dbReference>
<proteinExistence type="predicted"/>
<dbReference type="NCBIfam" id="TIGR04183">
    <property type="entry name" value="Por_Secre_tail"/>
    <property type="match status" value="1"/>
</dbReference>
<dbReference type="CDD" id="cd00110">
    <property type="entry name" value="LamG"/>
    <property type="match status" value="1"/>
</dbReference>
<evidence type="ECO:0000256" key="4">
    <source>
        <dbReference type="SAM" id="SignalP"/>
    </source>
</evidence>
<accession>A0ABS0I3F3</accession>
<name>A0ABS0I3F3_9BACT</name>
<evidence type="ECO:0000256" key="3">
    <source>
        <dbReference type="SAM" id="MobiDB-lite"/>
    </source>
</evidence>
<organism evidence="6 7">
    <name type="scientific">Hymenobacter ruricola</name>
    <dbReference type="NCBI Taxonomy" id="2791023"/>
    <lineage>
        <taxon>Bacteria</taxon>
        <taxon>Pseudomonadati</taxon>
        <taxon>Bacteroidota</taxon>
        <taxon>Cytophagia</taxon>
        <taxon>Cytophagales</taxon>
        <taxon>Hymenobacteraceae</taxon>
        <taxon>Hymenobacter</taxon>
    </lineage>
</organism>
<feature type="region of interest" description="Disordered" evidence="3">
    <location>
        <begin position="37"/>
        <end position="56"/>
    </location>
</feature>
<feature type="domain" description="LamG-like jellyroll fold" evidence="5">
    <location>
        <begin position="374"/>
        <end position="504"/>
    </location>
</feature>
<dbReference type="Gene3D" id="2.60.40.10">
    <property type="entry name" value="Immunoglobulins"/>
    <property type="match status" value="2"/>
</dbReference>
<evidence type="ECO:0000313" key="6">
    <source>
        <dbReference type="EMBL" id="MBF9221452.1"/>
    </source>
</evidence>
<keyword evidence="1 4" id="KW-0732">Signal</keyword>
<dbReference type="CDD" id="cd00102">
    <property type="entry name" value="IPT"/>
    <property type="match status" value="1"/>
</dbReference>
<dbReference type="EMBL" id="JADQDM010000004">
    <property type="protein sequence ID" value="MBF9221452.1"/>
    <property type="molecule type" value="Genomic_DNA"/>
</dbReference>
<feature type="signal peptide" evidence="4">
    <location>
        <begin position="1"/>
        <end position="33"/>
    </location>
</feature>
<dbReference type="Pfam" id="PF13385">
    <property type="entry name" value="Laminin_G_3"/>
    <property type="match status" value="1"/>
</dbReference>
<dbReference type="InterPro" id="IPR006558">
    <property type="entry name" value="LamG-like"/>
</dbReference>
<keyword evidence="7" id="KW-1185">Reference proteome</keyword>
<gene>
    <name evidence="6" type="ORF">I2H31_10080</name>
</gene>
<evidence type="ECO:0000259" key="5">
    <source>
        <dbReference type="SMART" id="SM00560"/>
    </source>
</evidence>
<evidence type="ECO:0000256" key="2">
    <source>
        <dbReference type="ARBA" id="ARBA00023157"/>
    </source>
</evidence>
<dbReference type="Gene3D" id="2.60.120.200">
    <property type="match status" value="1"/>
</dbReference>
<dbReference type="SMART" id="SM00560">
    <property type="entry name" value="LamGL"/>
    <property type="match status" value="1"/>
</dbReference>
<dbReference type="InterPro" id="IPR014756">
    <property type="entry name" value="Ig_E-set"/>
</dbReference>
<dbReference type="InterPro" id="IPR013783">
    <property type="entry name" value="Ig-like_fold"/>
</dbReference>
<keyword evidence="2" id="KW-1015">Disulfide bond</keyword>
<dbReference type="InterPro" id="IPR001791">
    <property type="entry name" value="Laminin_G"/>
</dbReference>
<sequence>MMNLSSLKGRPARLARPLAALALLVAAAGTAQAQTYSNGGFSTGNTSKSGVTAPTGSTWSEVQNDAGVTTASNTNAGYTANKASNSTLADDFTVAPSQSLTLNTVSVFAYQSGYTGTTSPFTELYVRIWNGRPGTTGASVVYGDLTTNRLLTTTDANAYRIFNSLYPTPTAPVTTRHIWQVTAAVTPALTLGPGTYWVEWTSTTSGGLSHFHVPVTVAGLRQSPGGNAIQLMPGQSTYTPALDEGNPNSAPDVTVDFPFVLNAPVPAPVLSTLSPANGVVGTSVTLTGTNLTGATGVRFNGTAASTFAVVNATTVTATVPAGASSGLVTVTTPGGTSNGLAFVVSPPTNNALAFDGTNDYVNLGTPASLNFGTGDFTVEVWLRNDQPSSVGYTLALGTLNLSGTNLWLGAKNGHAALGLSSTDFETNVSIADGRWHHVAAARTAGTLVIYVDGVAALTQPSPQNLNTGNPFLLGNYSTDPFATNFYWRGSLDEVRLYNAGLSQAQVQADMFSTTSALPASQKAYFNFDQGLAGGNNAGITTLPDLNGTGNNGTLTNFALSGTASNWVRSFPTITGISPNIGVAGTSVSITGTNLTDATGFAFNGTATTGFATPTSDLAATVAVPVGASTGPVSVSSATLTAYNGPVFTVGYPDVVINTPGQSIAAGTYNSITVNSGGTGTLAGPVTVNSFVTVNNGGTLNTNCQALTGSSGFTLAAGGTLGICSAQGITASGATGAVQVTGPRNFSPDASYVYNGTVAQVTGNGLPAQVRNLTSTNSSALTLSQAVSVAQVLTLNTGNLNLSGRVLTLLSNASGTALVANLGSGFINGTTVTVQRYIDDSLNPGLGYRHLAAPVAGATVAAFGSGGTTPVVNNVYNLAADPGSVNPFPTIYRYDQSRLATSPATTLSAFDKGWVSPVALGDAAPLATTGFTVQLPGASTLSFTGQVGNGFGGITLGRNSGATAADAGLNLIGNPYPSPLDFSTITAAQRNNMDAAFYVFESNSQYGGNYRTYINGAGVSSLVGTAQAFFVRVTAGQTSGSLTLDNSNRITTYAQQAPVRRTAETRPLVQLDLQGANGLADAFIAYAESGATAGFDGEYDAPKLTNSSGLNLSSTATTGERLAIEGRPEFLASTVLPLQVGVPAAGTYTLTAAQLLNLPAGLDAYLRDAQTGQVVNLRTQPSYAFTVSNASALITGRFELVFSAQGVLATAPAALAAQVAVYPNPATATAFVELPAALGRTAVAAELVDALGRAVQTLSLPAQGAAAHRLDLAKLATGVYALHLKTSAGVIVKKLVVQ</sequence>
<reference evidence="6 7" key="1">
    <citation type="submission" date="2020-11" db="EMBL/GenBank/DDBJ databases">
        <authorList>
            <person name="Kim M.K."/>
        </authorList>
    </citation>
    <scope>NUCLEOTIDE SEQUENCE [LARGE SCALE GENOMIC DNA]</scope>
    <source>
        <strain evidence="6 7">BT662</strain>
    </source>
</reference>
<evidence type="ECO:0000313" key="7">
    <source>
        <dbReference type="Proteomes" id="UP000618931"/>
    </source>
</evidence>
<protein>
    <submittedName>
        <fullName evidence="6">IPT/TIG domain-containing protein</fullName>
    </submittedName>
</protein>
<dbReference type="InterPro" id="IPR013320">
    <property type="entry name" value="ConA-like_dom_sf"/>
</dbReference>
<dbReference type="Proteomes" id="UP000618931">
    <property type="component" value="Unassembled WGS sequence"/>
</dbReference>